<organism evidence="1 2">
    <name type="scientific">Portunus trituberculatus</name>
    <name type="common">Swimming crab</name>
    <name type="synonym">Neptunus trituberculatus</name>
    <dbReference type="NCBI Taxonomy" id="210409"/>
    <lineage>
        <taxon>Eukaryota</taxon>
        <taxon>Metazoa</taxon>
        <taxon>Ecdysozoa</taxon>
        <taxon>Arthropoda</taxon>
        <taxon>Crustacea</taxon>
        <taxon>Multicrustacea</taxon>
        <taxon>Malacostraca</taxon>
        <taxon>Eumalacostraca</taxon>
        <taxon>Eucarida</taxon>
        <taxon>Decapoda</taxon>
        <taxon>Pleocyemata</taxon>
        <taxon>Brachyura</taxon>
        <taxon>Eubrachyura</taxon>
        <taxon>Portunoidea</taxon>
        <taxon>Portunidae</taxon>
        <taxon>Portuninae</taxon>
        <taxon>Portunus</taxon>
    </lineage>
</organism>
<dbReference type="EMBL" id="VSRR010137449">
    <property type="protein sequence ID" value="MPD03698.1"/>
    <property type="molecule type" value="Genomic_DNA"/>
</dbReference>
<evidence type="ECO:0000313" key="2">
    <source>
        <dbReference type="Proteomes" id="UP000324222"/>
    </source>
</evidence>
<protein>
    <submittedName>
        <fullName evidence="1">Uncharacterized protein</fullName>
    </submittedName>
</protein>
<evidence type="ECO:0000313" key="1">
    <source>
        <dbReference type="EMBL" id="MPD03698.1"/>
    </source>
</evidence>
<name>A0A5B7KEN7_PORTR</name>
<comment type="caution">
    <text evidence="1">The sequence shown here is derived from an EMBL/GenBank/DDBJ whole genome shotgun (WGS) entry which is preliminary data.</text>
</comment>
<gene>
    <name evidence="1" type="ORF">E2C01_099346</name>
</gene>
<reference evidence="1 2" key="1">
    <citation type="submission" date="2019-05" db="EMBL/GenBank/DDBJ databases">
        <title>Another draft genome of Portunus trituberculatus and its Hox gene families provides insights of decapod evolution.</title>
        <authorList>
            <person name="Jeong J.-H."/>
            <person name="Song I."/>
            <person name="Kim S."/>
            <person name="Choi T."/>
            <person name="Kim D."/>
            <person name="Ryu S."/>
            <person name="Kim W."/>
        </authorList>
    </citation>
    <scope>NUCLEOTIDE SEQUENCE [LARGE SCALE GENOMIC DNA]</scope>
    <source>
        <tissue evidence="1">Muscle</tissue>
    </source>
</reference>
<dbReference type="Proteomes" id="UP000324222">
    <property type="component" value="Unassembled WGS sequence"/>
</dbReference>
<sequence length="45" mass="5221">MIGFSRVFLQLLMYKFCQSGSRKIKTSLKTSYSVTTTIFKGHRDD</sequence>
<keyword evidence="2" id="KW-1185">Reference proteome</keyword>
<proteinExistence type="predicted"/>
<dbReference type="AlphaFoldDB" id="A0A5B7KEN7"/>
<accession>A0A5B7KEN7</accession>